<keyword evidence="2" id="KW-0238">DNA-binding</keyword>
<dbReference type="Pfam" id="PF12833">
    <property type="entry name" value="HTH_18"/>
    <property type="match status" value="1"/>
</dbReference>
<dbReference type="Proteomes" id="UP001184614">
    <property type="component" value="Unassembled WGS sequence"/>
</dbReference>
<dbReference type="SMART" id="SM00342">
    <property type="entry name" value="HTH_ARAC"/>
    <property type="match status" value="1"/>
</dbReference>
<keyword evidence="6" id="KW-1185">Reference proteome</keyword>
<evidence type="ECO:0000313" key="6">
    <source>
        <dbReference type="Proteomes" id="UP001184614"/>
    </source>
</evidence>
<feature type="domain" description="HTH araC/xylS-type" evidence="4">
    <location>
        <begin position="227"/>
        <end position="325"/>
    </location>
</feature>
<dbReference type="PANTHER" id="PTHR47893:SF1">
    <property type="entry name" value="REGULATORY PROTEIN PCHR"/>
    <property type="match status" value="1"/>
</dbReference>
<gene>
    <name evidence="5" type="ORF">J2782_003093</name>
</gene>
<dbReference type="InterPro" id="IPR018062">
    <property type="entry name" value="HTH_AraC-typ_CS"/>
</dbReference>
<dbReference type="EMBL" id="JAVDQT010000005">
    <property type="protein sequence ID" value="MDR6433347.1"/>
    <property type="molecule type" value="Genomic_DNA"/>
</dbReference>
<organism evidence="5 6">
    <name type="scientific">Brucella pseudogrignonensis</name>
    <dbReference type="NCBI Taxonomy" id="419475"/>
    <lineage>
        <taxon>Bacteria</taxon>
        <taxon>Pseudomonadati</taxon>
        <taxon>Pseudomonadota</taxon>
        <taxon>Alphaproteobacteria</taxon>
        <taxon>Hyphomicrobiales</taxon>
        <taxon>Brucellaceae</taxon>
        <taxon>Brucella/Ochrobactrum group</taxon>
        <taxon>Brucella</taxon>
    </lineage>
</organism>
<sequence length="325" mass="35996">MSAALPVSNFTARDILQHSASLSLEVEPSDISATVMETPFFAGQLLVREVQPGLTVTASDVTYLTDEEVIVNVDTALSCGFLLEGDAEEILIGEKHRVRKRLNCPVLVGYGTRSSCRWRPALHHRSIGSGFMIKPSFFDRFADDITDDGLITLRNFIAGGIQTETLPCAPALADRARLALSHPYNGQLGQLFLESNTLYLVTEIADQLKRQTKLVSKLGRRHYDRVIEASDFLDRNLNNPPTSLEIARRVGMNITTLQANFKTVFGTTIFGYVRRQRLSIAQILMLEHKLTVAEAGRRVGYASPSAFAAAYKRQFGYSPTQEDAV</sequence>
<accession>A0ABU1MBY1</accession>
<dbReference type="PANTHER" id="PTHR47893">
    <property type="entry name" value="REGULATORY PROTEIN PCHR"/>
    <property type="match status" value="1"/>
</dbReference>
<dbReference type="SUPFAM" id="SSF46689">
    <property type="entry name" value="Homeodomain-like"/>
    <property type="match status" value="2"/>
</dbReference>
<dbReference type="RefSeq" id="WP_310014074.1">
    <property type="nucleotide sequence ID" value="NZ_JAVDQT010000005.1"/>
</dbReference>
<dbReference type="Gene3D" id="1.10.10.60">
    <property type="entry name" value="Homeodomain-like"/>
    <property type="match status" value="1"/>
</dbReference>
<evidence type="ECO:0000256" key="1">
    <source>
        <dbReference type="ARBA" id="ARBA00023015"/>
    </source>
</evidence>
<name>A0ABU1MBY1_9HYPH</name>
<dbReference type="PROSITE" id="PS01124">
    <property type="entry name" value="HTH_ARAC_FAMILY_2"/>
    <property type="match status" value="1"/>
</dbReference>
<dbReference type="InterPro" id="IPR053142">
    <property type="entry name" value="PchR_regulatory_protein"/>
</dbReference>
<dbReference type="InterPro" id="IPR018060">
    <property type="entry name" value="HTH_AraC"/>
</dbReference>
<protein>
    <submittedName>
        <fullName evidence="5">AraC-like DNA-binding protein</fullName>
    </submittedName>
</protein>
<keyword evidence="3" id="KW-0804">Transcription</keyword>
<dbReference type="PROSITE" id="PS00041">
    <property type="entry name" value="HTH_ARAC_FAMILY_1"/>
    <property type="match status" value="1"/>
</dbReference>
<evidence type="ECO:0000256" key="2">
    <source>
        <dbReference type="ARBA" id="ARBA00023125"/>
    </source>
</evidence>
<evidence type="ECO:0000256" key="3">
    <source>
        <dbReference type="ARBA" id="ARBA00023163"/>
    </source>
</evidence>
<comment type="caution">
    <text evidence="5">The sequence shown here is derived from an EMBL/GenBank/DDBJ whole genome shotgun (WGS) entry which is preliminary data.</text>
</comment>
<evidence type="ECO:0000259" key="4">
    <source>
        <dbReference type="PROSITE" id="PS01124"/>
    </source>
</evidence>
<keyword evidence="1" id="KW-0805">Transcription regulation</keyword>
<evidence type="ECO:0000313" key="5">
    <source>
        <dbReference type="EMBL" id="MDR6433347.1"/>
    </source>
</evidence>
<reference evidence="5 6" key="1">
    <citation type="submission" date="2023-07" db="EMBL/GenBank/DDBJ databases">
        <title>Sorghum-associated microbial communities from plants grown in Nebraska, USA.</title>
        <authorList>
            <person name="Schachtman D."/>
        </authorList>
    </citation>
    <scope>NUCLEOTIDE SEQUENCE [LARGE SCALE GENOMIC DNA]</scope>
    <source>
        <strain evidence="5 6">DS1730</strain>
    </source>
</reference>
<proteinExistence type="predicted"/>
<dbReference type="InterPro" id="IPR009057">
    <property type="entry name" value="Homeodomain-like_sf"/>
</dbReference>